<keyword evidence="12" id="KW-1185">Reference proteome</keyword>
<dbReference type="AlphaFoldDB" id="A0A6M1LMQ7"/>
<evidence type="ECO:0000256" key="5">
    <source>
        <dbReference type="ARBA" id="ARBA00022692"/>
    </source>
</evidence>
<organism evidence="11 12">
    <name type="scientific">Falsiroseomonas algicola</name>
    <dbReference type="NCBI Taxonomy" id="2716930"/>
    <lineage>
        <taxon>Bacteria</taxon>
        <taxon>Pseudomonadati</taxon>
        <taxon>Pseudomonadota</taxon>
        <taxon>Alphaproteobacteria</taxon>
        <taxon>Acetobacterales</taxon>
        <taxon>Roseomonadaceae</taxon>
        <taxon>Falsiroseomonas</taxon>
    </lineage>
</organism>
<dbReference type="InterPro" id="IPR000515">
    <property type="entry name" value="MetI-like"/>
</dbReference>
<evidence type="ECO:0000256" key="7">
    <source>
        <dbReference type="ARBA" id="ARBA00023136"/>
    </source>
</evidence>
<dbReference type="SUPFAM" id="SSF161098">
    <property type="entry name" value="MetI-like"/>
    <property type="match status" value="1"/>
</dbReference>
<keyword evidence="6 8" id="KW-1133">Transmembrane helix</keyword>
<reference evidence="11 12" key="1">
    <citation type="submission" date="2020-02" db="EMBL/GenBank/DDBJ databases">
        <authorList>
            <person name="Kim H.M."/>
            <person name="Jeon C.O."/>
        </authorList>
    </citation>
    <scope>NUCLEOTIDE SEQUENCE [LARGE SCALE GENOMIC DNA]</scope>
    <source>
        <strain evidence="11 12">PeD5</strain>
    </source>
</reference>
<feature type="transmembrane region" description="Helical" evidence="8">
    <location>
        <begin position="144"/>
        <end position="165"/>
    </location>
</feature>
<comment type="subcellular location">
    <subcellularLocation>
        <location evidence="1">Cell inner membrane</location>
        <topology evidence="1">Multi-pass membrane protein</topology>
    </subcellularLocation>
    <subcellularLocation>
        <location evidence="8">Cell membrane</location>
        <topology evidence="8">Multi-pass membrane protein</topology>
    </subcellularLocation>
</comment>
<evidence type="ECO:0000256" key="3">
    <source>
        <dbReference type="ARBA" id="ARBA00022475"/>
    </source>
</evidence>
<dbReference type="NCBIfam" id="NF011712">
    <property type="entry name" value="PRK15133.1"/>
    <property type="match status" value="1"/>
</dbReference>
<name>A0A6M1LMQ7_9PROT</name>
<dbReference type="Pfam" id="PF00528">
    <property type="entry name" value="BPD_transp_1"/>
    <property type="match status" value="1"/>
</dbReference>
<accession>A0A6M1LMQ7</accession>
<evidence type="ECO:0000259" key="10">
    <source>
        <dbReference type="PROSITE" id="PS50928"/>
    </source>
</evidence>
<dbReference type="GO" id="GO:0005886">
    <property type="term" value="C:plasma membrane"/>
    <property type="evidence" value="ECO:0007669"/>
    <property type="project" value="UniProtKB-SubCell"/>
</dbReference>
<keyword evidence="4" id="KW-0997">Cell inner membrane</keyword>
<dbReference type="EMBL" id="JAAIKB010000006">
    <property type="protein sequence ID" value="NGM21487.1"/>
    <property type="molecule type" value="Genomic_DNA"/>
</dbReference>
<feature type="transmembrane region" description="Helical" evidence="8">
    <location>
        <begin position="177"/>
        <end position="203"/>
    </location>
</feature>
<sequence length="374" mass="40923">MAAYIVRRLLLVIPTLFGIILINFAVVQFAPGGPVEQMLAELRGEGQVLGRLTGEGGGETRQPGSAGPGMGSGDSSSGGPVGNYRGARGLDPAIVRDIERMFGFDKPAHVRFQEMMTGYLTFDFGRSLFRDRPVVDLIIEKMPVSISLGLWSTLIIYLVSIPLGIRKAVRDGSRFDLWTSGVVLVGYAIPGFLFAIMLVVFFAGGSFLQWFPLRGLATSGSETWPFWQRAADYAWHMALPTLALVIGGFAGLVMLTKNSFLDEIGKQYVVTARAKGNTENRVLYGHVFRNAMLLIIAGFPAAFIGILFTGALLVEIVFSLDGLGLLGFEAAIRRDYPIMFATLYIFTLLGLIMQIVGDVMYTIIDPRIDFEARR</sequence>
<keyword evidence="5 8" id="KW-0812">Transmembrane</keyword>
<comment type="caution">
    <text evidence="11">The sequence shown here is derived from an EMBL/GenBank/DDBJ whole genome shotgun (WGS) entry which is preliminary data.</text>
</comment>
<dbReference type="Gene3D" id="1.10.3720.10">
    <property type="entry name" value="MetI-like"/>
    <property type="match status" value="1"/>
</dbReference>
<keyword evidence="2 8" id="KW-0813">Transport</keyword>
<evidence type="ECO:0000256" key="1">
    <source>
        <dbReference type="ARBA" id="ARBA00004429"/>
    </source>
</evidence>
<dbReference type="PANTHER" id="PTHR30465">
    <property type="entry name" value="INNER MEMBRANE ABC TRANSPORTER"/>
    <property type="match status" value="1"/>
</dbReference>
<feature type="transmembrane region" description="Helical" evidence="8">
    <location>
        <begin position="9"/>
        <end position="30"/>
    </location>
</feature>
<protein>
    <submittedName>
        <fullName evidence="11">Microcin C ABC transporter permease YejB</fullName>
    </submittedName>
</protein>
<proteinExistence type="inferred from homology"/>
<evidence type="ECO:0000256" key="8">
    <source>
        <dbReference type="RuleBase" id="RU363032"/>
    </source>
</evidence>
<keyword evidence="7 8" id="KW-0472">Membrane</keyword>
<feature type="transmembrane region" description="Helical" evidence="8">
    <location>
        <begin position="233"/>
        <end position="256"/>
    </location>
</feature>
<reference evidence="11 12" key="2">
    <citation type="submission" date="2020-03" db="EMBL/GenBank/DDBJ databases">
        <title>Roseomonas stagni sp. nov., isolated from pond water in Japan.</title>
        <authorList>
            <person name="Furuhata K."/>
            <person name="Miyamoto H."/>
            <person name="Goto K."/>
        </authorList>
    </citation>
    <scope>NUCLEOTIDE SEQUENCE [LARGE SCALE GENOMIC DNA]</scope>
    <source>
        <strain evidence="11 12">PeD5</strain>
    </source>
</reference>
<dbReference type="FunFam" id="1.10.3720.10:FF:000014">
    <property type="entry name" value="Microcin C ABC transporter permease YejB"/>
    <property type="match status" value="1"/>
</dbReference>
<evidence type="ECO:0000313" key="11">
    <source>
        <dbReference type="EMBL" id="NGM21487.1"/>
    </source>
</evidence>
<dbReference type="GO" id="GO:0055085">
    <property type="term" value="P:transmembrane transport"/>
    <property type="evidence" value="ECO:0007669"/>
    <property type="project" value="InterPro"/>
</dbReference>
<keyword evidence="3" id="KW-1003">Cell membrane</keyword>
<evidence type="ECO:0000256" key="9">
    <source>
        <dbReference type="SAM" id="MobiDB-lite"/>
    </source>
</evidence>
<feature type="region of interest" description="Disordered" evidence="9">
    <location>
        <begin position="50"/>
        <end position="82"/>
    </location>
</feature>
<dbReference type="GO" id="GO:0042884">
    <property type="term" value="P:microcin transport"/>
    <property type="evidence" value="ECO:0007669"/>
    <property type="project" value="TreeGrafter"/>
</dbReference>
<evidence type="ECO:0000313" key="12">
    <source>
        <dbReference type="Proteomes" id="UP000475385"/>
    </source>
</evidence>
<comment type="similarity">
    <text evidence="8">Belongs to the binding-protein-dependent transport system permease family.</text>
</comment>
<gene>
    <name evidence="11" type="ORF">G3576_15795</name>
</gene>
<evidence type="ECO:0000256" key="4">
    <source>
        <dbReference type="ARBA" id="ARBA00022519"/>
    </source>
</evidence>
<evidence type="ECO:0000256" key="6">
    <source>
        <dbReference type="ARBA" id="ARBA00022989"/>
    </source>
</evidence>
<evidence type="ECO:0000256" key="2">
    <source>
        <dbReference type="ARBA" id="ARBA00022448"/>
    </source>
</evidence>
<dbReference type="PANTHER" id="PTHR30465:SF66">
    <property type="entry name" value="INNER MEMBRANE ABC TRANSPORTER PERMEASE PROTEIN YEJB"/>
    <property type="match status" value="1"/>
</dbReference>
<dbReference type="PROSITE" id="PS50928">
    <property type="entry name" value="ABC_TM1"/>
    <property type="match status" value="1"/>
</dbReference>
<dbReference type="CDD" id="cd06261">
    <property type="entry name" value="TM_PBP2"/>
    <property type="match status" value="1"/>
</dbReference>
<dbReference type="RefSeq" id="WP_164695397.1">
    <property type="nucleotide sequence ID" value="NZ_JAAIKB010000006.1"/>
</dbReference>
<feature type="transmembrane region" description="Helical" evidence="8">
    <location>
        <begin position="338"/>
        <end position="364"/>
    </location>
</feature>
<dbReference type="InterPro" id="IPR035906">
    <property type="entry name" value="MetI-like_sf"/>
</dbReference>
<feature type="domain" description="ABC transmembrane type-1" evidence="10">
    <location>
        <begin position="142"/>
        <end position="357"/>
    </location>
</feature>
<feature type="transmembrane region" description="Helical" evidence="8">
    <location>
        <begin position="291"/>
        <end position="318"/>
    </location>
</feature>
<dbReference type="Proteomes" id="UP000475385">
    <property type="component" value="Unassembled WGS sequence"/>
</dbReference>